<evidence type="ECO:0000313" key="1">
    <source>
        <dbReference type="EMBL" id="KGY09409.1"/>
    </source>
</evidence>
<sequence>MHRIAIGLLFTLFVCNSYGIVLSPTTLEFNISKNQSGKIVLTNNSTERIAIEATVFKLKFNDKGQLYERQPDDSSLLIFPMAVILKPDESQLFRLQWLDSKYLDQSESYFVRFSQINLKTPNEDNEGIVPSVNFQVHYNTLVHVYSDNNKPNVMLRVNNRGLAKLENNGNRFIYSSRLSFQFPSGAMNRLEDGFGEYFIPPYSYVELSEPVDIPMGNYYGQENN</sequence>
<proteinExistence type="predicted"/>
<dbReference type="SUPFAM" id="SSF49354">
    <property type="entry name" value="PapD-like"/>
    <property type="match status" value="1"/>
</dbReference>
<dbReference type="Gene3D" id="2.60.40.10">
    <property type="entry name" value="Immunoglobulins"/>
    <property type="match status" value="1"/>
</dbReference>
<dbReference type="EMBL" id="JRWP01000005">
    <property type="protein sequence ID" value="KGY09409.1"/>
    <property type="molecule type" value="Genomic_DNA"/>
</dbReference>
<protein>
    <submittedName>
        <fullName evidence="1">Uncharacterized protein</fullName>
    </submittedName>
</protein>
<gene>
    <name evidence="1" type="ORF">NM06_06035</name>
</gene>
<dbReference type="InterPro" id="IPR013783">
    <property type="entry name" value="Ig-like_fold"/>
</dbReference>
<dbReference type="STRING" id="379097.SE23_14475"/>
<comment type="caution">
    <text evidence="1">The sequence shown here is derived from an EMBL/GenBank/DDBJ whole genome shotgun (WGS) entry which is preliminary data.</text>
</comment>
<dbReference type="Proteomes" id="UP000030451">
    <property type="component" value="Unassembled WGS sequence"/>
</dbReference>
<name>A0A0A5I0W5_PHOS4</name>
<reference evidence="1 2" key="1">
    <citation type="submission" date="2014-10" db="EMBL/GenBank/DDBJ databases">
        <title>Genome sequencing of Vibrio sinaloensis T08.</title>
        <authorList>
            <person name="Chan K.-G."/>
            <person name="Mohamad N.I."/>
        </authorList>
    </citation>
    <scope>NUCLEOTIDE SEQUENCE [LARGE SCALE GENOMIC DNA]</scope>
    <source>
        <strain evidence="1 2">T08</strain>
    </source>
</reference>
<dbReference type="AlphaFoldDB" id="A0A0A5I0W5"/>
<dbReference type="InterPro" id="IPR008962">
    <property type="entry name" value="PapD-like_sf"/>
</dbReference>
<accession>A0A0A5I0W5</accession>
<organism evidence="1 2">
    <name type="scientific">Photobacterium sp. (strain ATCC 43367)</name>
    <dbReference type="NCBI Taxonomy" id="379097"/>
    <lineage>
        <taxon>Bacteria</taxon>
        <taxon>Pseudomonadati</taxon>
        <taxon>Pseudomonadota</taxon>
        <taxon>Gammaproteobacteria</taxon>
        <taxon>Vibrionales</taxon>
        <taxon>Vibrionaceae</taxon>
        <taxon>Vibrio</taxon>
        <taxon>Vibrio oreintalis group</taxon>
    </lineage>
</organism>
<dbReference type="OrthoDB" id="369595at2"/>
<dbReference type="RefSeq" id="WP_038189178.1">
    <property type="nucleotide sequence ID" value="NZ_JRWP01000005.1"/>
</dbReference>
<evidence type="ECO:0000313" key="2">
    <source>
        <dbReference type="Proteomes" id="UP000030451"/>
    </source>
</evidence>